<evidence type="ECO:0000313" key="2">
    <source>
        <dbReference type="Proteomes" id="UP000494260"/>
    </source>
</evidence>
<protein>
    <submittedName>
        <fullName evidence="1">Uncharacterized protein</fullName>
    </submittedName>
</protein>
<proteinExistence type="predicted"/>
<organism evidence="1 2">
    <name type="scientific">Burkholderia lata (strain ATCC 17760 / DSM 23089 / LMG 22485 / NCIMB 9086 / R18194 / 383)</name>
    <dbReference type="NCBI Taxonomy" id="482957"/>
    <lineage>
        <taxon>Bacteria</taxon>
        <taxon>Pseudomonadati</taxon>
        <taxon>Pseudomonadota</taxon>
        <taxon>Betaproteobacteria</taxon>
        <taxon>Burkholderiales</taxon>
        <taxon>Burkholderiaceae</taxon>
        <taxon>Burkholderia</taxon>
        <taxon>Burkholderia cepacia complex</taxon>
    </lineage>
</organism>
<gene>
    <name evidence="1" type="ORF">BLA18109_06012</name>
</gene>
<sequence length="73" mass="8481">MSRHIRQRALSTALVAVACVLHAFVLDWLEPESIAWRRAVVRPGPQAIDMRFEDASYLSVAKDIRRWRAARHR</sequence>
<evidence type="ECO:0000313" key="1">
    <source>
        <dbReference type="EMBL" id="VWD21994.1"/>
    </source>
</evidence>
<dbReference type="AlphaFoldDB" id="A0A6P2YJH3"/>
<reference evidence="1 2" key="1">
    <citation type="submission" date="2019-09" db="EMBL/GenBank/DDBJ databases">
        <authorList>
            <person name="Depoorter E."/>
        </authorList>
    </citation>
    <scope>NUCLEOTIDE SEQUENCE [LARGE SCALE GENOMIC DNA]</scope>
    <source>
        <strain evidence="1">R-18109</strain>
    </source>
</reference>
<dbReference type="PROSITE" id="PS51257">
    <property type="entry name" value="PROKAR_LIPOPROTEIN"/>
    <property type="match status" value="1"/>
</dbReference>
<accession>A0A6P2YJH3</accession>
<name>A0A6P2YJH3_BURL3</name>
<dbReference type="Proteomes" id="UP000494260">
    <property type="component" value="Unassembled WGS sequence"/>
</dbReference>
<dbReference type="EMBL" id="CABVQH010000026">
    <property type="protein sequence ID" value="VWD21994.1"/>
    <property type="molecule type" value="Genomic_DNA"/>
</dbReference>